<feature type="region of interest" description="Disordered" evidence="1">
    <location>
        <begin position="161"/>
        <end position="187"/>
    </location>
</feature>
<proteinExistence type="predicted"/>
<dbReference type="PANTHER" id="PTHR11063:SF8">
    <property type="entry name" value="DELTA-1-PYRROLINE-5-CARBOXYLATE SYNTHASE"/>
    <property type="match status" value="1"/>
</dbReference>
<feature type="region of interest" description="Disordered" evidence="1">
    <location>
        <begin position="49"/>
        <end position="70"/>
    </location>
</feature>
<dbReference type="Gene3D" id="3.40.605.10">
    <property type="entry name" value="Aldehyde Dehydrogenase, Chain A, domain 1"/>
    <property type="match status" value="1"/>
</dbReference>
<feature type="compositionally biased region" description="Low complexity" evidence="1">
    <location>
        <begin position="165"/>
        <end position="181"/>
    </location>
</feature>
<feature type="region of interest" description="Disordered" evidence="1">
    <location>
        <begin position="103"/>
        <end position="136"/>
    </location>
</feature>
<keyword evidence="3" id="KW-1185">Reference proteome</keyword>
<dbReference type="Proteomes" id="UP000759537">
    <property type="component" value="Unassembled WGS sequence"/>
</dbReference>
<protein>
    <submittedName>
        <fullName evidence="2">Uncharacterized protein</fullName>
    </submittedName>
</protein>
<dbReference type="InterPro" id="IPR016162">
    <property type="entry name" value="Ald_DH_N"/>
</dbReference>
<comment type="caution">
    <text evidence="2">The sequence shown here is derived from an EMBL/GenBank/DDBJ whole genome shotgun (WGS) entry which is preliminary data.</text>
</comment>
<dbReference type="SUPFAM" id="SSF53720">
    <property type="entry name" value="ALDH-like"/>
    <property type="match status" value="1"/>
</dbReference>
<sequence>MTAKVRWESQTPNYQAYQAPSVFPGSSSPSGHPQFITLSSEAIAQTALGDSRPLARPAQNKKRARGEQGCYSTGQWRGHDGAFSLFHCQNSLGKRVGWREADRCSAQKRRPPTRRGASQISARETARPSHGRKWDTTLQGVTDIPSLLDPTGTTTYARTLHDNLPRLLPNRRAPRHLQGASRSHRQHRRARAQIWQRRHPAGGKEFAPRFARTAAELARTIQAARATRGAHSPIPTFETHEEVTALLFQDRFIDLVIPRGSKALVREIPDSVDGPRGRALRDIPGRVRGQRESDVYCGEIDYPAACNTTRTLLVHQARLRRSGPTWRMRCSQSPTNNSRPIATLLETHVLPAPPEAYTTEHLSLTLAVRTVPSLAADIAHINEHGSHHELRLEDHAGFTPAMEIVRTCVGVKTSEVQITDIHQSKVYNPMINNDDTKANHSVP</sequence>
<reference evidence="2" key="1">
    <citation type="submission" date="2019-10" db="EMBL/GenBank/DDBJ databases">
        <authorList>
            <consortium name="DOE Joint Genome Institute"/>
            <person name="Kuo A."/>
            <person name="Miyauchi S."/>
            <person name="Kiss E."/>
            <person name="Drula E."/>
            <person name="Kohler A."/>
            <person name="Sanchez-Garcia M."/>
            <person name="Andreopoulos B."/>
            <person name="Barry K.W."/>
            <person name="Bonito G."/>
            <person name="Buee M."/>
            <person name="Carver A."/>
            <person name="Chen C."/>
            <person name="Cichocki N."/>
            <person name="Clum A."/>
            <person name="Culley D."/>
            <person name="Crous P.W."/>
            <person name="Fauchery L."/>
            <person name="Girlanda M."/>
            <person name="Hayes R."/>
            <person name="Keri Z."/>
            <person name="LaButti K."/>
            <person name="Lipzen A."/>
            <person name="Lombard V."/>
            <person name="Magnuson J."/>
            <person name="Maillard F."/>
            <person name="Morin E."/>
            <person name="Murat C."/>
            <person name="Nolan M."/>
            <person name="Ohm R."/>
            <person name="Pangilinan J."/>
            <person name="Pereira M."/>
            <person name="Perotto S."/>
            <person name="Peter M."/>
            <person name="Riley R."/>
            <person name="Sitrit Y."/>
            <person name="Stielow B."/>
            <person name="Szollosi G."/>
            <person name="Zifcakova L."/>
            <person name="Stursova M."/>
            <person name="Spatafora J.W."/>
            <person name="Tedersoo L."/>
            <person name="Vaario L.-M."/>
            <person name="Yamada A."/>
            <person name="Yan M."/>
            <person name="Wang P."/>
            <person name="Xu J."/>
            <person name="Bruns T."/>
            <person name="Baldrian P."/>
            <person name="Vilgalys R."/>
            <person name="Henrissat B."/>
            <person name="Grigoriev I.V."/>
            <person name="Hibbett D."/>
            <person name="Nagy L.G."/>
            <person name="Martin F.M."/>
        </authorList>
    </citation>
    <scope>NUCLEOTIDE SEQUENCE</scope>
    <source>
        <strain evidence="2">Prilba</strain>
    </source>
</reference>
<name>A0A9P5MUX6_9AGAM</name>
<dbReference type="InterPro" id="IPR016161">
    <property type="entry name" value="Ald_DH/histidinol_DH"/>
</dbReference>
<dbReference type="InterPro" id="IPR016163">
    <property type="entry name" value="Ald_DH_C"/>
</dbReference>
<feature type="compositionally biased region" description="Basic and acidic residues" evidence="1">
    <location>
        <begin position="124"/>
        <end position="135"/>
    </location>
</feature>
<dbReference type="OrthoDB" id="1934954at2759"/>
<reference evidence="2" key="2">
    <citation type="journal article" date="2020" name="Nat. Commun.">
        <title>Large-scale genome sequencing of mycorrhizal fungi provides insights into the early evolution of symbiotic traits.</title>
        <authorList>
            <person name="Miyauchi S."/>
            <person name="Kiss E."/>
            <person name="Kuo A."/>
            <person name="Drula E."/>
            <person name="Kohler A."/>
            <person name="Sanchez-Garcia M."/>
            <person name="Morin E."/>
            <person name="Andreopoulos B."/>
            <person name="Barry K.W."/>
            <person name="Bonito G."/>
            <person name="Buee M."/>
            <person name="Carver A."/>
            <person name="Chen C."/>
            <person name="Cichocki N."/>
            <person name="Clum A."/>
            <person name="Culley D."/>
            <person name="Crous P.W."/>
            <person name="Fauchery L."/>
            <person name="Girlanda M."/>
            <person name="Hayes R.D."/>
            <person name="Keri Z."/>
            <person name="LaButti K."/>
            <person name="Lipzen A."/>
            <person name="Lombard V."/>
            <person name="Magnuson J."/>
            <person name="Maillard F."/>
            <person name="Murat C."/>
            <person name="Nolan M."/>
            <person name="Ohm R.A."/>
            <person name="Pangilinan J."/>
            <person name="Pereira M.F."/>
            <person name="Perotto S."/>
            <person name="Peter M."/>
            <person name="Pfister S."/>
            <person name="Riley R."/>
            <person name="Sitrit Y."/>
            <person name="Stielow J.B."/>
            <person name="Szollosi G."/>
            <person name="Zifcakova L."/>
            <person name="Stursova M."/>
            <person name="Spatafora J.W."/>
            <person name="Tedersoo L."/>
            <person name="Vaario L.M."/>
            <person name="Yamada A."/>
            <person name="Yan M."/>
            <person name="Wang P."/>
            <person name="Xu J."/>
            <person name="Bruns T."/>
            <person name="Baldrian P."/>
            <person name="Vilgalys R."/>
            <person name="Dunand C."/>
            <person name="Henrissat B."/>
            <person name="Grigoriev I.V."/>
            <person name="Hibbett D."/>
            <person name="Nagy L.G."/>
            <person name="Martin F.M."/>
        </authorList>
    </citation>
    <scope>NUCLEOTIDE SEQUENCE</scope>
    <source>
        <strain evidence="2">Prilba</strain>
    </source>
</reference>
<organism evidence="2 3">
    <name type="scientific">Russula ochroleuca</name>
    <dbReference type="NCBI Taxonomy" id="152965"/>
    <lineage>
        <taxon>Eukaryota</taxon>
        <taxon>Fungi</taxon>
        <taxon>Dikarya</taxon>
        <taxon>Basidiomycota</taxon>
        <taxon>Agaricomycotina</taxon>
        <taxon>Agaricomycetes</taxon>
        <taxon>Russulales</taxon>
        <taxon>Russulaceae</taxon>
        <taxon>Russula</taxon>
    </lineage>
</organism>
<dbReference type="GO" id="GO:0004350">
    <property type="term" value="F:glutamate-5-semialdehyde dehydrogenase activity"/>
    <property type="evidence" value="ECO:0007669"/>
    <property type="project" value="TreeGrafter"/>
</dbReference>
<evidence type="ECO:0000313" key="3">
    <source>
        <dbReference type="Proteomes" id="UP000759537"/>
    </source>
</evidence>
<dbReference type="EMBL" id="WHVB01000009">
    <property type="protein sequence ID" value="KAF8479483.1"/>
    <property type="molecule type" value="Genomic_DNA"/>
</dbReference>
<dbReference type="AlphaFoldDB" id="A0A9P5MUX6"/>
<dbReference type="PANTHER" id="PTHR11063">
    <property type="entry name" value="GLUTAMATE SEMIALDEHYDE DEHYDROGENASE"/>
    <property type="match status" value="1"/>
</dbReference>
<dbReference type="Gene3D" id="3.40.309.10">
    <property type="entry name" value="Aldehyde Dehydrogenase, Chain A, domain 2"/>
    <property type="match status" value="1"/>
</dbReference>
<accession>A0A9P5MUX6</accession>
<evidence type="ECO:0000313" key="2">
    <source>
        <dbReference type="EMBL" id="KAF8479483.1"/>
    </source>
</evidence>
<evidence type="ECO:0000256" key="1">
    <source>
        <dbReference type="SAM" id="MobiDB-lite"/>
    </source>
</evidence>
<gene>
    <name evidence="2" type="ORF">DFH94DRAFT_845109</name>
</gene>